<dbReference type="Proteomes" id="UP001152561">
    <property type="component" value="Unassembled WGS sequence"/>
</dbReference>
<feature type="compositionally biased region" description="Low complexity" evidence="1">
    <location>
        <begin position="94"/>
        <end position="111"/>
    </location>
</feature>
<feature type="region of interest" description="Disordered" evidence="1">
    <location>
        <begin position="1"/>
        <end position="122"/>
    </location>
</feature>
<dbReference type="AlphaFoldDB" id="A0A9Q1MMX0"/>
<dbReference type="EMBL" id="JAJAGQ010000005">
    <property type="protein sequence ID" value="KAJ8563349.1"/>
    <property type="molecule type" value="Genomic_DNA"/>
</dbReference>
<name>A0A9Q1MMX0_9SOLA</name>
<reference evidence="3" key="1">
    <citation type="journal article" date="2023" name="Proc. Natl. Acad. Sci. U.S.A.">
        <title>Genomic and structural basis for evolution of tropane alkaloid biosynthesis.</title>
        <authorList>
            <person name="Wanga Y.-J."/>
            <person name="Taina T."/>
            <person name="Yua J.-Y."/>
            <person name="Lia J."/>
            <person name="Xua B."/>
            <person name="Chenc J."/>
            <person name="D'Auriad J.C."/>
            <person name="Huanga J.-P."/>
            <person name="Huanga S.-X."/>
        </authorList>
    </citation>
    <scope>NUCLEOTIDE SEQUENCE [LARGE SCALE GENOMIC DNA]</scope>
    <source>
        <strain evidence="3">cv. KIB-2019</strain>
    </source>
</reference>
<feature type="compositionally biased region" description="Basic and acidic residues" evidence="1">
    <location>
        <begin position="113"/>
        <end position="122"/>
    </location>
</feature>
<feature type="compositionally biased region" description="Basic and acidic residues" evidence="1">
    <location>
        <begin position="63"/>
        <end position="76"/>
    </location>
</feature>
<proteinExistence type="predicted"/>
<accession>A0A9Q1MMX0</accession>
<evidence type="ECO:0000256" key="1">
    <source>
        <dbReference type="SAM" id="MobiDB-lite"/>
    </source>
</evidence>
<protein>
    <submittedName>
        <fullName evidence="2">Uncharacterized protein</fullName>
    </submittedName>
</protein>
<comment type="caution">
    <text evidence="2">The sequence shown here is derived from an EMBL/GenBank/DDBJ whole genome shotgun (WGS) entry which is preliminary data.</text>
</comment>
<sequence>MLPSYTRPECSKGRQRRRGAPATKKPIQKWNPKPQETTSLDDSASNQPSVVTEVALVTNELAKVPEKESEQPDKGDTSVSSPTLDLANFPTLNASRVSKAASGSSGVSAKVTKPPDRGKSTS</sequence>
<keyword evidence="3" id="KW-1185">Reference proteome</keyword>
<gene>
    <name evidence="2" type="ORF">K7X08_031801</name>
</gene>
<evidence type="ECO:0000313" key="2">
    <source>
        <dbReference type="EMBL" id="KAJ8563349.1"/>
    </source>
</evidence>
<organism evidence="2 3">
    <name type="scientific">Anisodus acutangulus</name>
    <dbReference type="NCBI Taxonomy" id="402998"/>
    <lineage>
        <taxon>Eukaryota</taxon>
        <taxon>Viridiplantae</taxon>
        <taxon>Streptophyta</taxon>
        <taxon>Embryophyta</taxon>
        <taxon>Tracheophyta</taxon>
        <taxon>Spermatophyta</taxon>
        <taxon>Magnoliopsida</taxon>
        <taxon>eudicotyledons</taxon>
        <taxon>Gunneridae</taxon>
        <taxon>Pentapetalae</taxon>
        <taxon>asterids</taxon>
        <taxon>lamiids</taxon>
        <taxon>Solanales</taxon>
        <taxon>Solanaceae</taxon>
        <taxon>Solanoideae</taxon>
        <taxon>Hyoscyameae</taxon>
        <taxon>Anisodus</taxon>
    </lineage>
</organism>
<evidence type="ECO:0000313" key="3">
    <source>
        <dbReference type="Proteomes" id="UP001152561"/>
    </source>
</evidence>
<feature type="compositionally biased region" description="Polar residues" evidence="1">
    <location>
        <begin position="34"/>
        <end position="50"/>
    </location>
</feature>